<name>A0A1R4FLH1_9MICC</name>
<dbReference type="Proteomes" id="UP000195913">
    <property type="component" value="Unassembled WGS sequence"/>
</dbReference>
<dbReference type="AlphaFoldDB" id="A0A1R4FLH1"/>
<evidence type="ECO:0000313" key="2">
    <source>
        <dbReference type="Proteomes" id="UP000195913"/>
    </source>
</evidence>
<accession>A0A1R4FLH1</accession>
<organism evidence="1 2">
    <name type="scientific">Arthrobacter rhombi</name>
    <dbReference type="NCBI Taxonomy" id="71253"/>
    <lineage>
        <taxon>Bacteria</taxon>
        <taxon>Bacillati</taxon>
        <taxon>Actinomycetota</taxon>
        <taxon>Actinomycetes</taxon>
        <taxon>Micrococcales</taxon>
        <taxon>Micrococcaceae</taxon>
        <taxon>Arthrobacter</taxon>
    </lineage>
</organism>
<keyword evidence="2" id="KW-1185">Reference proteome</keyword>
<evidence type="ECO:0000313" key="1">
    <source>
        <dbReference type="EMBL" id="SJM56768.1"/>
    </source>
</evidence>
<dbReference type="EMBL" id="FUHW01000020">
    <property type="protein sequence ID" value="SJM56768.1"/>
    <property type="molecule type" value="Genomic_DNA"/>
</dbReference>
<protein>
    <submittedName>
        <fullName evidence="1">Uncharacterized protein</fullName>
    </submittedName>
</protein>
<gene>
    <name evidence="1" type="ORF">FM101_04615</name>
</gene>
<dbReference type="RefSeq" id="WP_086996091.1">
    <property type="nucleotide sequence ID" value="NZ_FUHW01000020.1"/>
</dbReference>
<proteinExistence type="predicted"/>
<sequence length="128" mass="13600">MAYKIDPGQLHAILVDVAADGESLRLVAQDTKTSGDEASGDFGTATTVSAAFARFWTPRDDIGQRAASLVFRKTTSVSDAALALIDADGKMSGEASSALDRVPVEYHAPPIWEAGRPVPQFSFSWSGR</sequence>
<reference evidence="1 2" key="1">
    <citation type="submission" date="2017-02" db="EMBL/GenBank/DDBJ databases">
        <authorList>
            <person name="Peterson S.W."/>
        </authorList>
    </citation>
    <scope>NUCLEOTIDE SEQUENCE [LARGE SCALE GENOMIC DNA]</scope>
    <source>
        <strain evidence="1 2">B Ar 00.02</strain>
    </source>
</reference>